<keyword evidence="3" id="KW-0482">Metalloprotease</keyword>
<feature type="transmembrane region" description="Helical" evidence="1">
    <location>
        <begin position="136"/>
        <end position="153"/>
    </location>
</feature>
<feature type="transmembrane region" description="Helical" evidence="1">
    <location>
        <begin position="94"/>
        <end position="113"/>
    </location>
</feature>
<name>A0A5C8GCV5_9BACT</name>
<dbReference type="PANTHER" id="PTHR36435">
    <property type="entry name" value="SLR1288 PROTEIN"/>
    <property type="match status" value="1"/>
</dbReference>
<accession>A0A5C8GCV5</accession>
<evidence type="ECO:0000259" key="2">
    <source>
        <dbReference type="Pfam" id="PF02517"/>
    </source>
</evidence>
<keyword evidence="1" id="KW-0472">Membrane</keyword>
<comment type="caution">
    <text evidence="3">The sequence shown here is derived from an EMBL/GenBank/DDBJ whole genome shotgun (WGS) entry which is preliminary data.</text>
</comment>
<evidence type="ECO:0000313" key="3">
    <source>
        <dbReference type="EMBL" id="TXJ59714.1"/>
    </source>
</evidence>
<dbReference type="EMBL" id="SDIK01000072">
    <property type="protein sequence ID" value="TXJ59714.1"/>
    <property type="molecule type" value="Genomic_DNA"/>
</dbReference>
<dbReference type="Proteomes" id="UP000321612">
    <property type="component" value="Unassembled WGS sequence"/>
</dbReference>
<feature type="transmembrane region" description="Helical" evidence="1">
    <location>
        <begin position="165"/>
        <end position="184"/>
    </location>
</feature>
<dbReference type="PANTHER" id="PTHR36435:SF1">
    <property type="entry name" value="CAAX AMINO TERMINAL PROTEASE FAMILY PROTEIN"/>
    <property type="match status" value="1"/>
</dbReference>
<gene>
    <name evidence="3" type="ORF">ETF27_09135</name>
</gene>
<organism evidence="3 4">
    <name type="scientific">Prevotella brunnea</name>
    <dbReference type="NCBI Taxonomy" id="2508867"/>
    <lineage>
        <taxon>Bacteria</taxon>
        <taxon>Pseudomonadati</taxon>
        <taxon>Bacteroidota</taxon>
        <taxon>Bacteroidia</taxon>
        <taxon>Bacteroidales</taxon>
        <taxon>Prevotellaceae</taxon>
        <taxon>Prevotella</taxon>
    </lineage>
</organism>
<proteinExistence type="predicted"/>
<feature type="transmembrane region" description="Helical" evidence="1">
    <location>
        <begin position="12"/>
        <end position="38"/>
    </location>
</feature>
<dbReference type="OrthoDB" id="158986at2"/>
<dbReference type="InterPro" id="IPR052710">
    <property type="entry name" value="CAAX_protease"/>
</dbReference>
<dbReference type="InterPro" id="IPR003675">
    <property type="entry name" value="Rce1/LyrA-like_dom"/>
</dbReference>
<protein>
    <submittedName>
        <fullName evidence="3">CPBP family intramembrane metalloprotease</fullName>
    </submittedName>
</protein>
<keyword evidence="1" id="KW-1133">Transmembrane helix</keyword>
<evidence type="ECO:0000256" key="1">
    <source>
        <dbReference type="SAM" id="Phobius"/>
    </source>
</evidence>
<keyword evidence="3" id="KW-0378">Hydrolase</keyword>
<dbReference type="RefSeq" id="WP_130828336.1">
    <property type="nucleotide sequence ID" value="NZ_SDIK01000072.1"/>
</dbReference>
<sequence length="278" mass="31157">MNKKEIANSLLYVMLFVAVFFLLQFSFQLISVAIFAFLNDVGFQMVEEGLREGKYSAVIVIGSIFSSLTAIVLFAKLGWAPVSRSYLKTKPCGVLFWAMILAIGAILPLEFAYEKVQIVMSKSTQQLFEGIMREPWGYVAIGILAPIAEEMIFRGGILRKLLSAFDGKCAWCAIVLSALIFALVHLNLAQGVHAFIMGLLLGWMYMRTRSVVPGIAFHWVNNTVAYLMFHLMPELSDGQLLDLFHGNERLMHGGLFFSLCILLPAIFQLTRRMKRADA</sequence>
<feature type="transmembrane region" description="Helical" evidence="1">
    <location>
        <begin position="249"/>
        <end position="267"/>
    </location>
</feature>
<evidence type="ECO:0000313" key="4">
    <source>
        <dbReference type="Proteomes" id="UP000321612"/>
    </source>
</evidence>
<dbReference type="GO" id="GO:0004175">
    <property type="term" value="F:endopeptidase activity"/>
    <property type="evidence" value="ECO:0007669"/>
    <property type="project" value="UniProtKB-ARBA"/>
</dbReference>
<dbReference type="GO" id="GO:0008237">
    <property type="term" value="F:metallopeptidase activity"/>
    <property type="evidence" value="ECO:0007669"/>
    <property type="project" value="UniProtKB-KW"/>
</dbReference>
<dbReference type="AlphaFoldDB" id="A0A5C8GCV5"/>
<dbReference type="GO" id="GO:0006508">
    <property type="term" value="P:proteolysis"/>
    <property type="evidence" value="ECO:0007669"/>
    <property type="project" value="UniProtKB-KW"/>
</dbReference>
<keyword evidence="1" id="KW-0812">Transmembrane</keyword>
<keyword evidence="4" id="KW-1185">Reference proteome</keyword>
<feature type="domain" description="CAAX prenyl protease 2/Lysostaphin resistance protein A-like" evidence="2">
    <location>
        <begin position="136"/>
        <end position="224"/>
    </location>
</feature>
<reference evidence="4" key="1">
    <citation type="submission" date="2019-05" db="EMBL/GenBank/DDBJ databases">
        <title>Prevotella brunnea sp. nov., isolated from a wound of a patient.</title>
        <authorList>
            <person name="Buhl M."/>
        </authorList>
    </citation>
    <scope>NUCLEOTIDE SEQUENCE [LARGE SCALE GENOMIC DNA]</scope>
    <source>
        <strain evidence="4">A2672</strain>
    </source>
</reference>
<keyword evidence="3" id="KW-0645">Protease</keyword>
<dbReference type="GO" id="GO:0080120">
    <property type="term" value="P:CAAX-box protein maturation"/>
    <property type="evidence" value="ECO:0007669"/>
    <property type="project" value="UniProtKB-ARBA"/>
</dbReference>
<dbReference type="Pfam" id="PF02517">
    <property type="entry name" value="Rce1-like"/>
    <property type="match status" value="1"/>
</dbReference>
<feature type="transmembrane region" description="Helical" evidence="1">
    <location>
        <begin position="58"/>
        <end position="82"/>
    </location>
</feature>